<dbReference type="Gene3D" id="3.20.20.140">
    <property type="entry name" value="Metal-dependent hydrolases"/>
    <property type="match status" value="1"/>
</dbReference>
<feature type="signal peptide" evidence="4">
    <location>
        <begin position="1"/>
        <end position="20"/>
    </location>
</feature>
<evidence type="ECO:0000256" key="2">
    <source>
        <dbReference type="ARBA" id="ARBA00022801"/>
    </source>
</evidence>
<feature type="domain" description="Amidohydrolase 3" evidence="5">
    <location>
        <begin position="68"/>
        <end position="543"/>
    </location>
</feature>
<evidence type="ECO:0000256" key="3">
    <source>
        <dbReference type="ARBA" id="ARBA00022833"/>
    </source>
</evidence>
<keyword evidence="1" id="KW-0479">Metal-binding</keyword>
<dbReference type="InterPro" id="IPR011059">
    <property type="entry name" value="Metal-dep_hydrolase_composite"/>
</dbReference>
<feature type="chain" id="PRO_5020568686" evidence="4">
    <location>
        <begin position="21"/>
        <end position="547"/>
    </location>
</feature>
<reference evidence="7 8" key="1">
    <citation type="submission" date="2019-01" db="EMBL/GenBank/DDBJ databases">
        <title>Lacibacter sp. strain TTM-7.</title>
        <authorList>
            <person name="Chen W.-M."/>
        </authorList>
    </citation>
    <scope>NUCLEOTIDE SEQUENCE [LARGE SCALE GENOMIC DNA]</scope>
    <source>
        <strain evidence="7 8">TTM-7</strain>
    </source>
</reference>
<keyword evidence="3" id="KW-0862">Zinc</keyword>
<evidence type="ECO:0000313" key="8">
    <source>
        <dbReference type="Proteomes" id="UP000290204"/>
    </source>
</evidence>
<dbReference type="InterPro" id="IPR032466">
    <property type="entry name" value="Metal_Hydrolase"/>
</dbReference>
<evidence type="ECO:0000256" key="1">
    <source>
        <dbReference type="ARBA" id="ARBA00022723"/>
    </source>
</evidence>
<keyword evidence="8" id="KW-1185">Reference proteome</keyword>
<evidence type="ECO:0000313" key="7">
    <source>
        <dbReference type="EMBL" id="RXK60996.1"/>
    </source>
</evidence>
<dbReference type="Pfam" id="PF22039">
    <property type="entry name" value="HUTI_composite_bact"/>
    <property type="match status" value="1"/>
</dbReference>
<dbReference type="SUPFAM" id="SSF51556">
    <property type="entry name" value="Metallo-dependent hydrolases"/>
    <property type="match status" value="1"/>
</dbReference>
<dbReference type="Gene3D" id="2.30.40.10">
    <property type="entry name" value="Urease, subunit C, domain 1"/>
    <property type="match status" value="1"/>
</dbReference>
<dbReference type="Gene3D" id="3.10.310.70">
    <property type="match status" value="1"/>
</dbReference>
<keyword evidence="2 7" id="KW-0378">Hydrolase</keyword>
<dbReference type="InterPro" id="IPR033932">
    <property type="entry name" value="YtcJ-like"/>
</dbReference>
<dbReference type="OrthoDB" id="9767366at2"/>
<name>A0A4Q1CK29_9BACT</name>
<evidence type="ECO:0000259" key="5">
    <source>
        <dbReference type="Pfam" id="PF07969"/>
    </source>
</evidence>
<dbReference type="SUPFAM" id="SSF51338">
    <property type="entry name" value="Composite domain of metallo-dependent hydrolases"/>
    <property type="match status" value="1"/>
</dbReference>
<evidence type="ECO:0000256" key="4">
    <source>
        <dbReference type="SAM" id="SignalP"/>
    </source>
</evidence>
<dbReference type="InterPro" id="IPR054418">
    <property type="entry name" value="MQNX/HUTI_composite_N"/>
</dbReference>
<dbReference type="Proteomes" id="UP000290204">
    <property type="component" value="Unassembled WGS sequence"/>
</dbReference>
<dbReference type="PROSITE" id="PS51257">
    <property type="entry name" value="PROKAR_LIPOPROTEIN"/>
    <property type="match status" value="1"/>
</dbReference>
<dbReference type="AlphaFoldDB" id="A0A4Q1CK29"/>
<dbReference type="Pfam" id="PF07969">
    <property type="entry name" value="Amidohydro_3"/>
    <property type="match status" value="1"/>
</dbReference>
<gene>
    <name evidence="7" type="ORF">ESA94_08170</name>
</gene>
<keyword evidence="4" id="KW-0732">Signal</keyword>
<dbReference type="PANTHER" id="PTHR22642">
    <property type="entry name" value="IMIDAZOLONEPROPIONASE"/>
    <property type="match status" value="1"/>
</dbReference>
<dbReference type="GO" id="GO:0016810">
    <property type="term" value="F:hydrolase activity, acting on carbon-nitrogen (but not peptide) bonds"/>
    <property type="evidence" value="ECO:0007669"/>
    <property type="project" value="InterPro"/>
</dbReference>
<dbReference type="PANTHER" id="PTHR22642:SF2">
    <property type="entry name" value="PROTEIN LONG AFTER FAR-RED 3"/>
    <property type="match status" value="1"/>
</dbReference>
<dbReference type="InterPro" id="IPR013108">
    <property type="entry name" value="Amidohydro_3"/>
</dbReference>
<dbReference type="CDD" id="cd01300">
    <property type="entry name" value="YtcJ_like"/>
    <property type="match status" value="1"/>
</dbReference>
<sequence length="547" mass="60660">MRSFLLFVIAALLASCNSKIKIDSLFVNGTVYTVDSSFSKAEAVAVKDGKIVATGTTAELQQQYDAKETVDLQGKFMYPGFIDAHAHFYRYGLGLQTADLTGTVSWEDILHRLSEFNKGLAPAKGDWIIGRGWDQNDWTVKEFPTNEQLNRLFPDNPVLLTRVDGHAAVVNDLALQLAGITAETKLTGGDVFVANRKPTGVLIDNAIDLVSTKIPPATAMQIKAALMDAQRNCFAAGLTTIVDCGIDYDDVLQIEKAQASGDLKMRLYVMLSDAKKNYDAIFKRGKIKTDRLNVRSFKVYGDGALGSRGACLLEPYSDKAKHYGFLLSSPEHFDSVAAVLYKNQFQMCTHAIGDSGNRTILNIYGKYLQTTNDLRWRIEHAQVVNENDFALFGKYSIVPSVQPTHATSDMYWAEQRLGPKRVKGAYAFNDLLKQNGWIPLGTDFPVEDIDPLKTFYAAVFRKDTKGWPAQGYQTENALTREATLRGMTIWAARSNFEENEKGSIENGKFADFVVLDTDLMTASFEAILKTTVLKTISNGETVFSKKN</sequence>
<evidence type="ECO:0000259" key="6">
    <source>
        <dbReference type="Pfam" id="PF22039"/>
    </source>
</evidence>
<feature type="domain" description="Aminodeoxyfutalosine deaminase/Imidazolonepropionase-like composite" evidence="6">
    <location>
        <begin position="43"/>
        <end position="64"/>
    </location>
</feature>
<proteinExistence type="predicted"/>
<protein>
    <submittedName>
        <fullName evidence="7">Amidohydrolase</fullName>
    </submittedName>
</protein>
<organism evidence="7 8">
    <name type="scientific">Lacibacter luteus</name>
    <dbReference type="NCBI Taxonomy" id="2508719"/>
    <lineage>
        <taxon>Bacteria</taxon>
        <taxon>Pseudomonadati</taxon>
        <taxon>Bacteroidota</taxon>
        <taxon>Chitinophagia</taxon>
        <taxon>Chitinophagales</taxon>
        <taxon>Chitinophagaceae</taxon>
        <taxon>Lacibacter</taxon>
    </lineage>
</organism>
<dbReference type="GO" id="GO:0046872">
    <property type="term" value="F:metal ion binding"/>
    <property type="evidence" value="ECO:0007669"/>
    <property type="project" value="UniProtKB-KW"/>
</dbReference>
<accession>A0A4Q1CK29</accession>
<comment type="caution">
    <text evidence="7">The sequence shown here is derived from an EMBL/GenBank/DDBJ whole genome shotgun (WGS) entry which is preliminary data.</text>
</comment>
<dbReference type="EMBL" id="SDHW01000002">
    <property type="protein sequence ID" value="RXK60996.1"/>
    <property type="molecule type" value="Genomic_DNA"/>
</dbReference>